<protein>
    <submittedName>
        <fullName evidence="1">tRNA (Guanine(10)-N2)-methyltransferase homolog</fullName>
    </submittedName>
</protein>
<comment type="caution">
    <text evidence="1">The sequence shown here is derived from an EMBL/GenBank/DDBJ whole genome shotgun (WGS) entry which is preliminary data.</text>
</comment>
<dbReference type="Proteomes" id="UP000325081">
    <property type="component" value="Unassembled WGS sequence"/>
</dbReference>
<keyword evidence="1" id="KW-0489">Methyltransferase</keyword>
<proteinExistence type="predicted"/>
<gene>
    <name evidence="1" type="ORF">STAS_19889</name>
</gene>
<evidence type="ECO:0000313" key="2">
    <source>
        <dbReference type="Proteomes" id="UP000325081"/>
    </source>
</evidence>
<dbReference type="OrthoDB" id="1854918at2759"/>
<reference evidence="2" key="1">
    <citation type="journal article" date="2019" name="Curr. Biol.">
        <title>Genome Sequence of Striga asiatica Provides Insight into the Evolution of Plant Parasitism.</title>
        <authorList>
            <person name="Yoshida S."/>
            <person name="Kim S."/>
            <person name="Wafula E.K."/>
            <person name="Tanskanen J."/>
            <person name="Kim Y.M."/>
            <person name="Honaas L."/>
            <person name="Yang Z."/>
            <person name="Spallek T."/>
            <person name="Conn C.E."/>
            <person name="Ichihashi Y."/>
            <person name="Cheong K."/>
            <person name="Cui S."/>
            <person name="Der J.P."/>
            <person name="Gundlach H."/>
            <person name="Jiao Y."/>
            <person name="Hori C."/>
            <person name="Ishida J.K."/>
            <person name="Kasahara H."/>
            <person name="Kiba T."/>
            <person name="Kim M.S."/>
            <person name="Koo N."/>
            <person name="Laohavisit A."/>
            <person name="Lee Y.H."/>
            <person name="Lumba S."/>
            <person name="McCourt P."/>
            <person name="Mortimer J.C."/>
            <person name="Mutuku J.M."/>
            <person name="Nomura T."/>
            <person name="Sasaki-Sekimoto Y."/>
            <person name="Seto Y."/>
            <person name="Wang Y."/>
            <person name="Wakatake T."/>
            <person name="Sakakibara H."/>
            <person name="Demura T."/>
            <person name="Yamaguchi S."/>
            <person name="Yoneyama K."/>
            <person name="Manabe R.I."/>
            <person name="Nelson D.C."/>
            <person name="Schulman A.H."/>
            <person name="Timko M.P."/>
            <person name="dePamphilis C.W."/>
            <person name="Choi D."/>
            <person name="Shirasu K."/>
        </authorList>
    </citation>
    <scope>NUCLEOTIDE SEQUENCE [LARGE SCALE GENOMIC DNA]</scope>
    <source>
        <strain evidence="2">cv. UVA1</strain>
    </source>
</reference>
<sequence>MKPIPVPAGEEVGPKLARLLYFVGAGVLCTVGINKWKEFERKSTIVKEQQLNGESTMVGLFNIWSVSISLRFLFSYTSLQGGFTVYLSSHVCVKPKNCVFVGTEAILSMANFGKLEKV</sequence>
<keyword evidence="2" id="KW-1185">Reference proteome</keyword>
<accession>A0A5A7QGP2</accession>
<name>A0A5A7QGP2_STRAF</name>
<keyword evidence="1" id="KW-0808">Transferase</keyword>
<evidence type="ECO:0000313" key="1">
    <source>
        <dbReference type="EMBL" id="GER43061.1"/>
    </source>
</evidence>
<dbReference type="GO" id="GO:0008168">
    <property type="term" value="F:methyltransferase activity"/>
    <property type="evidence" value="ECO:0007669"/>
    <property type="project" value="UniProtKB-KW"/>
</dbReference>
<dbReference type="AlphaFoldDB" id="A0A5A7QGP2"/>
<organism evidence="1 2">
    <name type="scientific">Striga asiatica</name>
    <name type="common">Asiatic witchweed</name>
    <name type="synonym">Buchnera asiatica</name>
    <dbReference type="NCBI Taxonomy" id="4170"/>
    <lineage>
        <taxon>Eukaryota</taxon>
        <taxon>Viridiplantae</taxon>
        <taxon>Streptophyta</taxon>
        <taxon>Embryophyta</taxon>
        <taxon>Tracheophyta</taxon>
        <taxon>Spermatophyta</taxon>
        <taxon>Magnoliopsida</taxon>
        <taxon>eudicotyledons</taxon>
        <taxon>Gunneridae</taxon>
        <taxon>Pentapetalae</taxon>
        <taxon>asterids</taxon>
        <taxon>lamiids</taxon>
        <taxon>Lamiales</taxon>
        <taxon>Orobanchaceae</taxon>
        <taxon>Buchnereae</taxon>
        <taxon>Striga</taxon>
    </lineage>
</organism>
<dbReference type="EMBL" id="BKCP01006515">
    <property type="protein sequence ID" value="GER43061.1"/>
    <property type="molecule type" value="Genomic_DNA"/>
</dbReference>
<dbReference type="GO" id="GO:0032259">
    <property type="term" value="P:methylation"/>
    <property type="evidence" value="ECO:0007669"/>
    <property type="project" value="UniProtKB-KW"/>
</dbReference>